<dbReference type="EMBL" id="SMSJ01000099">
    <property type="protein sequence ID" value="TDH58732.1"/>
    <property type="molecule type" value="Genomic_DNA"/>
</dbReference>
<sequence length="129" mass="14034">MADTVARAWASRAASVETRIEAVAIRARAMAARLRAQDEQVRSKALRLKFPMTARAPRMLTLQEAEDAYLVRFGKGAPVWTFLGHADLLDVLLEAVEHGQPWTTKTLGERLNMSPSGALIGPSPKGNPG</sequence>
<protein>
    <submittedName>
        <fullName evidence="1">Uncharacterized protein</fullName>
    </submittedName>
</protein>
<evidence type="ECO:0000313" key="1">
    <source>
        <dbReference type="EMBL" id="TDH58732.1"/>
    </source>
</evidence>
<dbReference type="Proteomes" id="UP000295096">
    <property type="component" value="Unassembled WGS sequence"/>
</dbReference>
<proteinExistence type="predicted"/>
<comment type="caution">
    <text evidence="1">The sequence shown here is derived from an EMBL/GenBank/DDBJ whole genome shotgun (WGS) entry which is preliminary data.</text>
</comment>
<dbReference type="AlphaFoldDB" id="A0A4R5Q770"/>
<name>A0A4R5Q770_9PROT</name>
<dbReference type="RefSeq" id="WP_133292455.1">
    <property type="nucleotide sequence ID" value="NZ_SMSJ01000099.1"/>
</dbReference>
<accession>A0A4R5Q770</accession>
<evidence type="ECO:0000313" key="2">
    <source>
        <dbReference type="Proteomes" id="UP000295096"/>
    </source>
</evidence>
<reference evidence="1 2" key="1">
    <citation type="journal article" date="2016" name="J. Microbiol.">
        <title>Dankookia rubra gen. nov., sp. nov., an alphaproteobacterium isolated from sediment of a shallow stream.</title>
        <authorList>
            <person name="Kim W.H."/>
            <person name="Kim D.H."/>
            <person name="Kang K."/>
            <person name="Ahn T.Y."/>
        </authorList>
    </citation>
    <scope>NUCLEOTIDE SEQUENCE [LARGE SCALE GENOMIC DNA]</scope>
    <source>
        <strain evidence="1 2">JCM30602</strain>
    </source>
</reference>
<keyword evidence="2" id="KW-1185">Reference proteome</keyword>
<organism evidence="1 2">
    <name type="scientific">Dankookia rubra</name>
    <dbReference type="NCBI Taxonomy" id="1442381"/>
    <lineage>
        <taxon>Bacteria</taxon>
        <taxon>Pseudomonadati</taxon>
        <taxon>Pseudomonadota</taxon>
        <taxon>Alphaproteobacteria</taxon>
        <taxon>Acetobacterales</taxon>
        <taxon>Roseomonadaceae</taxon>
        <taxon>Dankookia</taxon>
    </lineage>
</organism>
<gene>
    <name evidence="1" type="ORF">E2C06_31080</name>
</gene>